<dbReference type="AlphaFoldDB" id="A0A6D2K3B3"/>
<gene>
    <name evidence="3" type="ORF">MERR_LOCUS31107</name>
</gene>
<dbReference type="EMBL" id="CACVBM020001286">
    <property type="protein sequence ID" value="CAA7043872.1"/>
    <property type="molecule type" value="Genomic_DNA"/>
</dbReference>
<sequence length="348" mass="40433">MFCGFFKPKFYKKGKSSIKYIKIRLEFMRKKRNAMVYYLKTDIVEILNKTGHEHDDIAYRKVEELLEELRIVSSYDLIERFCGCISSNLSSMQKQRECPEECREAVSSLIYAAARVHRFPELKDLRALLTRRYGNSIDDSSVNQELVENLVWRKPSREVKIQKLEEIAQESDIRWDSLSLQLKQLEHTSALQIEQNETSKVEKRANLETEKIITYEQSEDESVLSQSLGRDSFSEGRLSSSSSSSSSSRRRESVQKKKILPYGVISSPYTKPEPRNDEEGQEESKEKMKSIDQESSRLLGPQVRESLTNTSNNEASTTREKERTSLFQRPKLLDYDEVVDRLAALRRS</sequence>
<reference evidence="3" key="1">
    <citation type="submission" date="2020-01" db="EMBL/GenBank/DDBJ databases">
        <authorList>
            <person name="Mishra B."/>
        </authorList>
    </citation>
    <scope>NUCLEOTIDE SEQUENCE [LARGE SCALE GENOMIC DNA]</scope>
</reference>
<feature type="compositionally biased region" description="Basic and acidic residues" evidence="2">
    <location>
        <begin position="272"/>
        <end position="295"/>
    </location>
</feature>
<dbReference type="Proteomes" id="UP000467841">
    <property type="component" value="Unassembled WGS sequence"/>
</dbReference>
<name>A0A6D2K3B3_9BRAS</name>
<comment type="similarity">
    <text evidence="1">Belongs to the IST1 family.</text>
</comment>
<evidence type="ECO:0000313" key="4">
    <source>
        <dbReference type="Proteomes" id="UP000467841"/>
    </source>
</evidence>
<dbReference type="InterPro" id="IPR005061">
    <property type="entry name" value="Ist1"/>
</dbReference>
<dbReference type="GO" id="GO:0015031">
    <property type="term" value="P:protein transport"/>
    <property type="evidence" value="ECO:0007669"/>
    <property type="project" value="InterPro"/>
</dbReference>
<dbReference type="Gene3D" id="1.20.1260.60">
    <property type="entry name" value="Vacuolar protein sorting-associated protein Ist1"/>
    <property type="match status" value="1"/>
</dbReference>
<feature type="compositionally biased region" description="Low complexity" evidence="2">
    <location>
        <begin position="235"/>
        <end position="247"/>
    </location>
</feature>
<dbReference type="Pfam" id="PF03398">
    <property type="entry name" value="Ist1"/>
    <property type="match status" value="1"/>
</dbReference>
<evidence type="ECO:0000256" key="1">
    <source>
        <dbReference type="ARBA" id="ARBA00005536"/>
    </source>
</evidence>
<protein>
    <submittedName>
        <fullName evidence="3">Uncharacterized protein</fullName>
    </submittedName>
</protein>
<accession>A0A6D2K3B3</accession>
<dbReference type="PANTHER" id="PTHR12161:SF49">
    <property type="entry name" value="IST1-LIKE PROTEIN"/>
    <property type="match status" value="1"/>
</dbReference>
<dbReference type="OrthoDB" id="29853at2759"/>
<organism evidence="3 4">
    <name type="scientific">Microthlaspi erraticum</name>
    <dbReference type="NCBI Taxonomy" id="1685480"/>
    <lineage>
        <taxon>Eukaryota</taxon>
        <taxon>Viridiplantae</taxon>
        <taxon>Streptophyta</taxon>
        <taxon>Embryophyta</taxon>
        <taxon>Tracheophyta</taxon>
        <taxon>Spermatophyta</taxon>
        <taxon>Magnoliopsida</taxon>
        <taxon>eudicotyledons</taxon>
        <taxon>Gunneridae</taxon>
        <taxon>Pentapetalae</taxon>
        <taxon>rosids</taxon>
        <taxon>malvids</taxon>
        <taxon>Brassicales</taxon>
        <taxon>Brassicaceae</taxon>
        <taxon>Coluteocarpeae</taxon>
        <taxon>Microthlaspi</taxon>
    </lineage>
</organism>
<proteinExistence type="inferred from homology"/>
<comment type="caution">
    <text evidence="3">The sequence shown here is derived from an EMBL/GenBank/DDBJ whole genome shotgun (WGS) entry which is preliminary data.</text>
</comment>
<dbReference type="InterPro" id="IPR042277">
    <property type="entry name" value="IST1-like"/>
</dbReference>
<dbReference type="FunFam" id="1.20.1260.60:FF:000002">
    <property type="entry name" value="Vacuolar protein sorting-associated protein IST1"/>
    <property type="match status" value="1"/>
</dbReference>
<feature type="compositionally biased region" description="Polar residues" evidence="2">
    <location>
        <begin position="305"/>
        <end position="316"/>
    </location>
</feature>
<evidence type="ECO:0000256" key="2">
    <source>
        <dbReference type="SAM" id="MobiDB-lite"/>
    </source>
</evidence>
<keyword evidence="4" id="KW-1185">Reference proteome</keyword>
<evidence type="ECO:0000313" key="3">
    <source>
        <dbReference type="EMBL" id="CAA7043872.1"/>
    </source>
</evidence>
<dbReference type="PANTHER" id="PTHR12161">
    <property type="entry name" value="IST1 FAMILY MEMBER"/>
    <property type="match status" value="1"/>
</dbReference>
<feature type="region of interest" description="Disordered" evidence="2">
    <location>
        <begin position="218"/>
        <end position="325"/>
    </location>
</feature>